<comment type="caution">
    <text evidence="2">The sequence shown here is derived from an EMBL/GenBank/DDBJ whole genome shotgun (WGS) entry which is preliminary data.</text>
</comment>
<evidence type="ECO:0000313" key="2">
    <source>
        <dbReference type="EMBL" id="KAJ5282194.1"/>
    </source>
</evidence>
<evidence type="ECO:0000313" key="3">
    <source>
        <dbReference type="Proteomes" id="UP001220256"/>
    </source>
</evidence>
<feature type="non-terminal residue" evidence="2">
    <location>
        <position position="1"/>
    </location>
</feature>
<proteinExistence type="predicted"/>
<keyword evidence="1" id="KW-0812">Transmembrane</keyword>
<accession>A0ABQ8WT31</accession>
<gene>
    <name evidence="2" type="ORF">N7505_000174</name>
</gene>
<name>A0ABQ8WT31_PENCH</name>
<evidence type="ECO:0000256" key="1">
    <source>
        <dbReference type="SAM" id="Phobius"/>
    </source>
</evidence>
<reference evidence="2 3" key="1">
    <citation type="journal article" date="2023" name="IMA Fungus">
        <title>Comparative genomic study of the Penicillium genus elucidates a diverse pangenome and 15 lateral gene transfer events.</title>
        <authorList>
            <person name="Petersen C."/>
            <person name="Sorensen T."/>
            <person name="Nielsen M.R."/>
            <person name="Sondergaard T.E."/>
            <person name="Sorensen J.L."/>
            <person name="Fitzpatrick D.A."/>
            <person name="Frisvad J.C."/>
            <person name="Nielsen K.L."/>
        </authorList>
    </citation>
    <scope>NUCLEOTIDE SEQUENCE [LARGE SCALE GENOMIC DNA]</scope>
    <source>
        <strain evidence="2 3">IBT 3361</strain>
    </source>
</reference>
<sequence>PAGGSSTISPVAFLISDAANPQFSACQPNGWNDGDAASQFHFSPAVCPSDWTYYEIRRTSSKAGKGNLDPYSTAYCCASGYQLWNTLTSFLTPFYVTSLATPCYQYVHAGSTSITVSMSPSGTETTKIFTEGYIAHAAWGISWAASDTASMSPALPLLDSEQYIPTWVPGQSVTAPSEPKSQNDSALTALGYLLMVGLPLIGVAIIACAVWCYFTIRRARRREAPQLEQWRLEHPTSIFRTPQ</sequence>
<keyword evidence="1" id="KW-0472">Membrane</keyword>
<dbReference type="Proteomes" id="UP001220256">
    <property type="component" value="Unassembled WGS sequence"/>
</dbReference>
<keyword evidence="3" id="KW-1185">Reference proteome</keyword>
<keyword evidence="1" id="KW-1133">Transmembrane helix</keyword>
<feature type="transmembrane region" description="Helical" evidence="1">
    <location>
        <begin position="189"/>
        <end position="214"/>
    </location>
</feature>
<dbReference type="EMBL" id="JAPVEB010000001">
    <property type="protein sequence ID" value="KAJ5282194.1"/>
    <property type="molecule type" value="Genomic_DNA"/>
</dbReference>
<organism evidence="2 3">
    <name type="scientific">Penicillium chrysogenum</name>
    <name type="common">Penicillium notatum</name>
    <dbReference type="NCBI Taxonomy" id="5076"/>
    <lineage>
        <taxon>Eukaryota</taxon>
        <taxon>Fungi</taxon>
        <taxon>Dikarya</taxon>
        <taxon>Ascomycota</taxon>
        <taxon>Pezizomycotina</taxon>
        <taxon>Eurotiomycetes</taxon>
        <taxon>Eurotiomycetidae</taxon>
        <taxon>Eurotiales</taxon>
        <taxon>Aspergillaceae</taxon>
        <taxon>Penicillium</taxon>
        <taxon>Penicillium chrysogenum species complex</taxon>
    </lineage>
</organism>
<protein>
    <submittedName>
        <fullName evidence="2">Uncharacterized protein</fullName>
    </submittedName>
</protein>